<evidence type="ECO:0000313" key="2">
    <source>
        <dbReference type="Proteomes" id="UP001205861"/>
    </source>
</evidence>
<gene>
    <name evidence="1" type="ORF">NX773_16145</name>
</gene>
<sequence>MKTKPENDKELYDKVNHETARIKWSELEKHFAAGAVVYVSEDLDLVDVAVRISHDDKDNVQRWMAEGKLHKVKDEQAQVWAVADSTLWASVVHPFVLVQPDKKSLH</sequence>
<organism evidence="1 2">
    <name type="scientific">Massilia solisilvae</name>
    <dbReference type="NCBI Taxonomy" id="1811225"/>
    <lineage>
        <taxon>Bacteria</taxon>
        <taxon>Pseudomonadati</taxon>
        <taxon>Pseudomonadota</taxon>
        <taxon>Betaproteobacteria</taxon>
        <taxon>Burkholderiales</taxon>
        <taxon>Oxalobacteraceae</taxon>
        <taxon>Telluria group</taxon>
        <taxon>Massilia</taxon>
    </lineage>
</organism>
<dbReference type="InterPro" id="IPR018741">
    <property type="entry name" value="DUF2288"/>
</dbReference>
<name>A0ABT2BMF9_9BURK</name>
<dbReference type="Pfam" id="PF10052">
    <property type="entry name" value="DUF2288"/>
    <property type="match status" value="1"/>
</dbReference>
<evidence type="ECO:0000313" key="1">
    <source>
        <dbReference type="EMBL" id="MCS0609699.1"/>
    </source>
</evidence>
<reference evidence="1 2" key="1">
    <citation type="submission" date="2022-08" db="EMBL/GenBank/DDBJ databases">
        <title>Reclassification of Massilia species as members of the genera Telluria, Duganella, Pseudoduganella, Mokoshia gen. nov. and Zemynaea gen. nov. using orthogonal and non-orthogonal genome-based approaches.</title>
        <authorList>
            <person name="Bowman J.P."/>
        </authorList>
    </citation>
    <scope>NUCLEOTIDE SEQUENCE [LARGE SCALE GENOMIC DNA]</scope>
    <source>
        <strain evidence="1 2">JCM 31607</strain>
    </source>
</reference>
<proteinExistence type="predicted"/>
<dbReference type="Proteomes" id="UP001205861">
    <property type="component" value="Unassembled WGS sequence"/>
</dbReference>
<comment type="caution">
    <text evidence="1">The sequence shown here is derived from an EMBL/GenBank/DDBJ whole genome shotgun (WGS) entry which is preliminary data.</text>
</comment>
<keyword evidence="2" id="KW-1185">Reference proteome</keyword>
<dbReference type="RefSeq" id="WP_258857342.1">
    <property type="nucleotide sequence ID" value="NZ_JANUGV010000004.1"/>
</dbReference>
<dbReference type="EMBL" id="JANUGV010000004">
    <property type="protein sequence ID" value="MCS0609699.1"/>
    <property type="molecule type" value="Genomic_DNA"/>
</dbReference>
<accession>A0ABT2BMF9</accession>
<protein>
    <submittedName>
        <fullName evidence="1">DUF2288 domain-containing protein</fullName>
    </submittedName>
</protein>